<reference evidence="4" key="1">
    <citation type="journal article" date="2011" name="Proc. Natl. Acad. Sci. U.S.A.">
        <title>Obligate biotrophy features unraveled by the genomic analysis of rust fungi.</title>
        <authorList>
            <person name="Duplessis S."/>
            <person name="Cuomo C.A."/>
            <person name="Lin Y.-C."/>
            <person name="Aerts A."/>
            <person name="Tisserant E."/>
            <person name="Veneault-Fourrey C."/>
            <person name="Joly D.L."/>
            <person name="Hacquard S."/>
            <person name="Amselem J."/>
            <person name="Cantarel B.L."/>
            <person name="Chiu R."/>
            <person name="Coutinho P.M."/>
            <person name="Feau N."/>
            <person name="Field M."/>
            <person name="Frey P."/>
            <person name="Gelhaye E."/>
            <person name="Goldberg J."/>
            <person name="Grabherr M.G."/>
            <person name="Kodira C.D."/>
            <person name="Kohler A."/>
            <person name="Kuees U."/>
            <person name="Lindquist E.A."/>
            <person name="Lucas S.M."/>
            <person name="Mago R."/>
            <person name="Mauceli E."/>
            <person name="Morin E."/>
            <person name="Murat C."/>
            <person name="Pangilinan J.L."/>
            <person name="Park R."/>
            <person name="Pearson M."/>
            <person name="Quesneville H."/>
            <person name="Rouhier N."/>
            <person name="Sakthikumar S."/>
            <person name="Salamov A.A."/>
            <person name="Schmutz J."/>
            <person name="Selles B."/>
            <person name="Shapiro H."/>
            <person name="Tanguay P."/>
            <person name="Tuskan G.A."/>
            <person name="Henrissat B."/>
            <person name="Van de Peer Y."/>
            <person name="Rouze P."/>
            <person name="Ellis J.G."/>
            <person name="Dodds P.N."/>
            <person name="Schein J.E."/>
            <person name="Zhong S."/>
            <person name="Hamelin R.C."/>
            <person name="Grigoriev I.V."/>
            <person name="Szabo L.J."/>
            <person name="Martin F."/>
        </authorList>
    </citation>
    <scope>NUCLEOTIDE SEQUENCE [LARGE SCALE GENOMIC DNA]</scope>
    <source>
        <strain evidence="4">98AG31 / pathotype 3-4-7</strain>
    </source>
</reference>
<feature type="signal peptide" evidence="2">
    <location>
        <begin position="1"/>
        <end position="16"/>
    </location>
</feature>
<keyword evidence="2" id="KW-0732">Signal</keyword>
<evidence type="ECO:0000256" key="1">
    <source>
        <dbReference type="SAM" id="MobiDB-lite"/>
    </source>
</evidence>
<dbReference type="OrthoDB" id="2495075at2759"/>
<evidence type="ECO:0000313" key="4">
    <source>
        <dbReference type="Proteomes" id="UP000001072"/>
    </source>
</evidence>
<evidence type="ECO:0000313" key="3">
    <source>
        <dbReference type="EMBL" id="EGG04386.1"/>
    </source>
</evidence>
<dbReference type="Proteomes" id="UP000001072">
    <property type="component" value="Unassembled WGS sequence"/>
</dbReference>
<dbReference type="VEuPathDB" id="FungiDB:MELLADRAFT_72348"/>
<proteinExistence type="predicted"/>
<evidence type="ECO:0008006" key="5">
    <source>
        <dbReference type="Google" id="ProtNLM"/>
    </source>
</evidence>
<name>F4RSS9_MELLP</name>
<dbReference type="EMBL" id="GL883118">
    <property type="protein sequence ID" value="EGG04386.1"/>
    <property type="molecule type" value="Genomic_DNA"/>
</dbReference>
<gene>
    <name evidence="3" type="ORF">MELLADRAFT_72348</name>
</gene>
<organism evidence="4">
    <name type="scientific">Melampsora larici-populina (strain 98AG31 / pathotype 3-4-7)</name>
    <name type="common">Poplar leaf rust fungus</name>
    <dbReference type="NCBI Taxonomy" id="747676"/>
    <lineage>
        <taxon>Eukaryota</taxon>
        <taxon>Fungi</taxon>
        <taxon>Dikarya</taxon>
        <taxon>Basidiomycota</taxon>
        <taxon>Pucciniomycotina</taxon>
        <taxon>Pucciniomycetes</taxon>
        <taxon>Pucciniales</taxon>
        <taxon>Melampsoraceae</taxon>
        <taxon>Melampsora</taxon>
    </lineage>
</organism>
<dbReference type="AlphaFoldDB" id="F4RSS9"/>
<sequence>MWHLVGFRMLRGAAMAQLKTVLGTEKEPTDWDAFWSFIVKSFPHGLSMYTVADRFETFAFRQGERVRDAFERFKVIQNDATQINYPYEERTIFMSILPTRLKEHVQAEFVRKALAGQPMTFSQVVLCAMTEEALNPANTNPTIQPSRPKRKNKRKSPPDSHDTSDIVCYNCQKKGHIFGGLENPTCPEKPTRRTKNYFKRMKIKGGTNALGSGSGKGKRCTT</sequence>
<feature type="chain" id="PRO_5003315424" description="CCHC-type domain-containing protein" evidence="2">
    <location>
        <begin position="17"/>
        <end position="222"/>
    </location>
</feature>
<dbReference type="HOGENOM" id="CLU_043574_1_0_1"/>
<keyword evidence="4" id="KW-1185">Reference proteome</keyword>
<dbReference type="GeneID" id="18932081"/>
<accession>F4RSS9</accession>
<dbReference type="RefSeq" id="XP_007412177.1">
    <property type="nucleotide sequence ID" value="XM_007412115.1"/>
</dbReference>
<protein>
    <recommendedName>
        <fullName evidence="5">CCHC-type domain-containing protein</fullName>
    </recommendedName>
</protein>
<dbReference type="KEGG" id="mlr:MELLADRAFT_72348"/>
<feature type="region of interest" description="Disordered" evidence="1">
    <location>
        <begin position="136"/>
        <end position="165"/>
    </location>
</feature>
<evidence type="ECO:0000256" key="2">
    <source>
        <dbReference type="SAM" id="SignalP"/>
    </source>
</evidence>
<dbReference type="InParanoid" id="F4RSS9"/>